<accession>A0A2A8C549</accession>
<comment type="caution">
    <text evidence="1">The sequence shown here is derived from an EMBL/GenBank/DDBJ whole genome shotgun (WGS) entry which is preliminary data.</text>
</comment>
<proteinExistence type="predicted"/>
<protein>
    <submittedName>
        <fullName evidence="1">Uncharacterized protein</fullName>
    </submittedName>
</protein>
<dbReference type="AlphaFoldDB" id="A0A2A8C549"/>
<evidence type="ECO:0000313" key="1">
    <source>
        <dbReference type="EMBL" id="PEM68887.1"/>
    </source>
</evidence>
<organism evidence="1 2">
    <name type="scientific">Bacillus pseudomycoides</name>
    <dbReference type="NCBI Taxonomy" id="64104"/>
    <lineage>
        <taxon>Bacteria</taxon>
        <taxon>Bacillati</taxon>
        <taxon>Bacillota</taxon>
        <taxon>Bacilli</taxon>
        <taxon>Bacillales</taxon>
        <taxon>Bacillaceae</taxon>
        <taxon>Bacillus</taxon>
        <taxon>Bacillus cereus group</taxon>
    </lineage>
</organism>
<gene>
    <name evidence="1" type="ORF">CN613_13255</name>
</gene>
<evidence type="ECO:0000313" key="2">
    <source>
        <dbReference type="Proteomes" id="UP000219775"/>
    </source>
</evidence>
<reference evidence="1 2" key="1">
    <citation type="submission" date="2017-09" db="EMBL/GenBank/DDBJ databases">
        <title>Large-scale bioinformatics analysis of Bacillus genomes uncovers conserved roles of natural products in bacterial physiology.</title>
        <authorList>
            <consortium name="Agbiome Team Llc"/>
            <person name="Bleich R.M."/>
            <person name="Grubbs K.J."/>
            <person name="Santa Maria K.C."/>
            <person name="Allen S.E."/>
            <person name="Farag S."/>
            <person name="Shank E.A."/>
            <person name="Bowers A."/>
        </authorList>
    </citation>
    <scope>NUCLEOTIDE SEQUENCE [LARGE SCALE GENOMIC DNA]</scope>
    <source>
        <strain evidence="1 2">AFS009893</strain>
    </source>
</reference>
<dbReference type="Proteomes" id="UP000219775">
    <property type="component" value="Unassembled WGS sequence"/>
</dbReference>
<sequence length="85" mass="10108">METKADLHSFTPFVLTWHGAGKGPNRFYAWLDALSHLKIRFYSGFSICTYIFISYQKRRKIEKNKSDKLLFFNHYDIYTSKGYPT</sequence>
<name>A0A2A8C549_9BACI</name>
<dbReference type="EMBL" id="NUDP01000045">
    <property type="protein sequence ID" value="PEM68887.1"/>
    <property type="molecule type" value="Genomic_DNA"/>
</dbReference>